<dbReference type="PANTHER" id="PTHR12753:SF0">
    <property type="entry name" value="ALPHA N-TERMINAL PROTEIN METHYLTRANSFERASE 1"/>
    <property type="match status" value="1"/>
</dbReference>
<keyword evidence="2" id="KW-0489">Methyltransferase</keyword>
<evidence type="ECO:0000256" key="6">
    <source>
        <dbReference type="ARBA" id="ARBA00039449"/>
    </source>
</evidence>
<dbReference type="Gene3D" id="3.40.50.150">
    <property type="entry name" value="Vaccinia Virus protein VP39"/>
    <property type="match status" value="1"/>
</dbReference>
<evidence type="ECO:0000256" key="10">
    <source>
        <dbReference type="ARBA" id="ARBA00048167"/>
    </source>
</evidence>
<dbReference type="Proteomes" id="UP001642483">
    <property type="component" value="Unassembled WGS sequence"/>
</dbReference>
<keyword evidence="3" id="KW-0808">Transferase</keyword>
<evidence type="ECO:0000256" key="5">
    <source>
        <dbReference type="ARBA" id="ARBA00039112"/>
    </source>
</evidence>
<comment type="similarity">
    <text evidence="1">Belongs to the methyltransferase superfamily. NTM1 family.</text>
</comment>
<evidence type="ECO:0000256" key="3">
    <source>
        <dbReference type="ARBA" id="ARBA00022679"/>
    </source>
</evidence>
<evidence type="ECO:0000256" key="7">
    <source>
        <dbReference type="ARBA" id="ARBA00043129"/>
    </source>
</evidence>
<keyword evidence="12" id="KW-1185">Reference proteome</keyword>
<evidence type="ECO:0000256" key="1">
    <source>
        <dbReference type="ARBA" id="ARBA00009059"/>
    </source>
</evidence>
<gene>
    <name evidence="11" type="ORF">CVLEPA_LOCUS23760</name>
</gene>
<organism evidence="11 12">
    <name type="scientific">Clavelina lepadiformis</name>
    <name type="common">Light-bulb sea squirt</name>
    <name type="synonym">Ascidia lepadiformis</name>
    <dbReference type="NCBI Taxonomy" id="159417"/>
    <lineage>
        <taxon>Eukaryota</taxon>
        <taxon>Metazoa</taxon>
        <taxon>Chordata</taxon>
        <taxon>Tunicata</taxon>
        <taxon>Ascidiacea</taxon>
        <taxon>Aplousobranchia</taxon>
        <taxon>Clavelinidae</taxon>
        <taxon>Clavelina</taxon>
    </lineage>
</organism>
<keyword evidence="4" id="KW-0949">S-adenosyl-L-methionine</keyword>
<comment type="catalytic activity">
    <reaction evidence="8">
        <text>N-terminal L-seryl-L-prolyl-L-lysyl-[protein] + 3 S-adenosyl-L-methionine = N-terminal N,N,N-trimethyl-L-seryl-L-prolyl-L-lysyl-[protein] + 3 S-adenosyl-L-homocysteine + 3 H(+)</text>
        <dbReference type="Rhea" id="RHEA:54724"/>
        <dbReference type="Rhea" id="RHEA-COMP:13789"/>
        <dbReference type="Rhea" id="RHEA-COMP:13973"/>
        <dbReference type="ChEBI" id="CHEBI:15378"/>
        <dbReference type="ChEBI" id="CHEBI:57856"/>
        <dbReference type="ChEBI" id="CHEBI:59789"/>
        <dbReference type="ChEBI" id="CHEBI:138061"/>
        <dbReference type="ChEBI" id="CHEBI:138317"/>
        <dbReference type="EC" id="2.1.1.244"/>
    </reaction>
</comment>
<comment type="catalytic activity">
    <reaction evidence="10">
        <text>N-terminal L-alanyl-L-prolyl-L-lysyl-[protein] + 3 S-adenosyl-L-methionine = N-terminal N,N,N-trimethyl-L-alanyl-L-prolyl-L-lysyl-[protein] + 3 S-adenosyl-L-homocysteine + 3 H(+)</text>
        <dbReference type="Rhea" id="RHEA:54712"/>
        <dbReference type="Rhea" id="RHEA-COMP:13785"/>
        <dbReference type="Rhea" id="RHEA-COMP:13971"/>
        <dbReference type="ChEBI" id="CHEBI:15378"/>
        <dbReference type="ChEBI" id="CHEBI:57856"/>
        <dbReference type="ChEBI" id="CHEBI:59789"/>
        <dbReference type="ChEBI" id="CHEBI:138057"/>
        <dbReference type="ChEBI" id="CHEBI:138315"/>
        <dbReference type="EC" id="2.1.1.244"/>
    </reaction>
</comment>
<dbReference type="CDD" id="cd02440">
    <property type="entry name" value="AdoMet_MTases"/>
    <property type="match status" value="1"/>
</dbReference>
<evidence type="ECO:0000256" key="9">
    <source>
        <dbReference type="ARBA" id="ARBA00047885"/>
    </source>
</evidence>
<dbReference type="PANTHER" id="PTHR12753">
    <property type="entry name" value="AD-003 - RELATED"/>
    <property type="match status" value="1"/>
</dbReference>
<evidence type="ECO:0000256" key="8">
    <source>
        <dbReference type="ARBA" id="ARBA00047306"/>
    </source>
</evidence>
<dbReference type="InterPro" id="IPR008576">
    <property type="entry name" value="MeTrfase_NTM1"/>
</dbReference>
<comment type="caution">
    <text evidence="11">The sequence shown here is derived from an EMBL/GenBank/DDBJ whole genome shotgun (WGS) entry which is preliminary data.</text>
</comment>
<protein>
    <recommendedName>
        <fullName evidence="6">Alpha N-terminal protein methyltransferase 1</fullName>
        <ecNumber evidence="5">2.1.1.244</ecNumber>
    </recommendedName>
    <alternativeName>
        <fullName evidence="7">X-Pro-Lys N-terminal protein methyltransferase 1</fullName>
    </alternativeName>
</protein>
<name>A0ABP0GHC9_CLALP</name>
<reference evidence="11 12" key="1">
    <citation type="submission" date="2024-02" db="EMBL/GenBank/DDBJ databases">
        <authorList>
            <person name="Daric V."/>
            <person name="Darras S."/>
        </authorList>
    </citation>
    <scope>NUCLEOTIDE SEQUENCE [LARGE SCALE GENOMIC DNA]</scope>
</reference>
<dbReference type="EC" id="2.1.1.244" evidence="5"/>
<dbReference type="SUPFAM" id="SSF53335">
    <property type="entry name" value="S-adenosyl-L-methionine-dependent methyltransferases"/>
    <property type="match status" value="1"/>
</dbReference>
<dbReference type="Pfam" id="PF05891">
    <property type="entry name" value="Methyltransf_PK"/>
    <property type="match status" value="1"/>
</dbReference>
<evidence type="ECO:0000256" key="4">
    <source>
        <dbReference type="ARBA" id="ARBA00022691"/>
    </source>
</evidence>
<comment type="catalytic activity">
    <reaction evidence="9">
        <text>N-terminal L-prolyl-L-prolyl-L-lysyl-[protein] + 2 S-adenosyl-L-methionine = N-terminal N,N-dimethyl-L-prolyl-L-prolyl-L-lysyl-[protein] + 2 S-adenosyl-L-homocysteine + 2 H(+)</text>
        <dbReference type="Rhea" id="RHEA:54736"/>
        <dbReference type="Rhea" id="RHEA-COMP:13787"/>
        <dbReference type="Rhea" id="RHEA-COMP:13974"/>
        <dbReference type="ChEBI" id="CHEBI:15378"/>
        <dbReference type="ChEBI" id="CHEBI:57856"/>
        <dbReference type="ChEBI" id="CHEBI:59789"/>
        <dbReference type="ChEBI" id="CHEBI:138059"/>
        <dbReference type="ChEBI" id="CHEBI:138318"/>
        <dbReference type="EC" id="2.1.1.244"/>
    </reaction>
</comment>
<dbReference type="PIRSF" id="PIRSF016958">
    <property type="entry name" value="DUF858_MeTrfase_lik"/>
    <property type="match status" value="1"/>
</dbReference>
<dbReference type="InterPro" id="IPR029063">
    <property type="entry name" value="SAM-dependent_MTases_sf"/>
</dbReference>
<proteinExistence type="inferred from homology"/>
<sequence length="228" mass="25547">MSLIDRCKEVQSEKDFYGKADEYWKSIPADVNGMLGGYGHISTVDIRTSKSFLKPFIQGASAKTKTGRALDCGAGIGRVTKHLLLPLFDIVDLVELNKAFLDEAKTYIGQNASRVGNYFCCGLQSLELPKEFYDVIWIQWVTGHLTDAHLIKFLQRCKEALRSGGIVVIKDNVAILDVEHDPQDSSVTRNSEDLQTIYKESGLRILKEEKVTRFPTELYNVIMTALAP</sequence>
<evidence type="ECO:0000313" key="11">
    <source>
        <dbReference type="EMBL" id="CAK8691175.1"/>
    </source>
</evidence>
<accession>A0ABP0GHC9</accession>
<dbReference type="EMBL" id="CAWYQH010000119">
    <property type="protein sequence ID" value="CAK8691175.1"/>
    <property type="molecule type" value="Genomic_DNA"/>
</dbReference>
<evidence type="ECO:0000313" key="12">
    <source>
        <dbReference type="Proteomes" id="UP001642483"/>
    </source>
</evidence>
<evidence type="ECO:0000256" key="2">
    <source>
        <dbReference type="ARBA" id="ARBA00022603"/>
    </source>
</evidence>